<dbReference type="PANTHER" id="PTHR30469">
    <property type="entry name" value="MULTIDRUG RESISTANCE PROTEIN MDTA"/>
    <property type="match status" value="1"/>
</dbReference>
<evidence type="ECO:0000313" key="2">
    <source>
        <dbReference type="EMBL" id="ADD93437.1"/>
    </source>
</evidence>
<accession>D6PCI6</accession>
<feature type="compositionally biased region" description="Basic and acidic residues" evidence="1">
    <location>
        <begin position="319"/>
        <end position="333"/>
    </location>
</feature>
<proteinExistence type="predicted"/>
<dbReference type="GO" id="GO:1990281">
    <property type="term" value="C:efflux pump complex"/>
    <property type="evidence" value="ECO:0007669"/>
    <property type="project" value="TreeGrafter"/>
</dbReference>
<dbReference type="EMBL" id="GU942983">
    <property type="protein sequence ID" value="ADD93437.1"/>
    <property type="molecule type" value="Genomic_DNA"/>
</dbReference>
<dbReference type="Gene3D" id="1.10.287.470">
    <property type="entry name" value="Helix hairpin bin"/>
    <property type="match status" value="1"/>
</dbReference>
<evidence type="ECO:0000256" key="1">
    <source>
        <dbReference type="SAM" id="MobiDB-lite"/>
    </source>
</evidence>
<sequence>MGFVSDLEVLRQESSRDKASHQIKVLKAELEAYIKYDQVSLLSVKELTVDEARVQIEKQKVLNAANTRDALSNVVTNERTLELEKEKLIDLNEQMANTKIYAPQDGTVLYWSDRWKRGEPIMEGSKVYKGQNLIKLPRTSSLKVDLSVPQAKRKQLYLNMRVYVEVEDVKLPGTLTFLSATVDTNRRGHTEKSYFKAEVSIDSSSFPDSVSEGMAVTVEMLVINLEKENQRIKVPNQCVTTRMITEDTPQTGCWVLDPDTGQHAWRPVTIEYSDENFIAVKPENDPGRGLRENELVHLSPLTEAENLNLEEAVMGKGEIDFDKIPSKPIEPKGDSTASE</sequence>
<evidence type="ECO:0008006" key="3">
    <source>
        <dbReference type="Google" id="ProtNLM"/>
    </source>
</evidence>
<feature type="region of interest" description="Disordered" evidence="1">
    <location>
        <begin position="319"/>
        <end position="339"/>
    </location>
</feature>
<name>D6PCI6_9BACT</name>
<dbReference type="Gene3D" id="2.40.50.100">
    <property type="match status" value="1"/>
</dbReference>
<reference evidence="2" key="1">
    <citation type="journal article" date="2010" name="ISME J.">
        <title>Metagenome of the Mediterranean deep chlorophyll maximum studied by direct and fosmid library 454 pyrosequencing.</title>
        <authorList>
            <person name="Ghai R."/>
            <person name="Martin-Cuadrado A.B."/>
            <person name="Molto A.G."/>
            <person name="Heredia I.G."/>
            <person name="Cabrera R."/>
            <person name="Martin J."/>
            <person name="Verdu M."/>
            <person name="Deschamps P."/>
            <person name="Moreira D."/>
            <person name="Lopez-Garcia P."/>
            <person name="Mira A."/>
            <person name="Rodriguez-Valera F."/>
        </authorList>
    </citation>
    <scope>NUCLEOTIDE SEQUENCE</scope>
</reference>
<dbReference type="Gene3D" id="2.40.30.170">
    <property type="match status" value="1"/>
</dbReference>
<dbReference type="GO" id="GO:0015562">
    <property type="term" value="F:efflux transmembrane transporter activity"/>
    <property type="evidence" value="ECO:0007669"/>
    <property type="project" value="TreeGrafter"/>
</dbReference>
<organism evidence="2">
    <name type="scientific">uncultured marine bacterium MedDCM-OCT-S04-C109</name>
    <dbReference type="NCBI Taxonomy" id="743050"/>
    <lineage>
        <taxon>Bacteria</taxon>
        <taxon>environmental samples</taxon>
    </lineage>
</organism>
<dbReference type="AlphaFoldDB" id="D6PCI6"/>
<protein>
    <recommendedName>
        <fullName evidence="3">RND efflux pump membrane fusion protein barrel-sandwich domain-containing protein</fullName>
    </recommendedName>
</protein>
<dbReference type="PANTHER" id="PTHR30469:SF15">
    <property type="entry name" value="HLYD FAMILY OF SECRETION PROTEINS"/>
    <property type="match status" value="1"/>
</dbReference>